<dbReference type="Proteomes" id="UP000219612">
    <property type="component" value="Unassembled WGS sequence"/>
</dbReference>
<dbReference type="Gene3D" id="3.10.350.10">
    <property type="entry name" value="LysM domain"/>
    <property type="match status" value="1"/>
</dbReference>
<organism evidence="3 4">
    <name type="scientific">Paractinoplanes atraurantiacus</name>
    <dbReference type="NCBI Taxonomy" id="1036182"/>
    <lineage>
        <taxon>Bacteria</taxon>
        <taxon>Bacillati</taxon>
        <taxon>Actinomycetota</taxon>
        <taxon>Actinomycetes</taxon>
        <taxon>Micromonosporales</taxon>
        <taxon>Micromonosporaceae</taxon>
        <taxon>Paractinoplanes</taxon>
    </lineage>
</organism>
<accession>A0A285IFQ7</accession>
<dbReference type="AlphaFoldDB" id="A0A285IFQ7"/>
<dbReference type="Pfam" id="PF01476">
    <property type="entry name" value="LysM"/>
    <property type="match status" value="1"/>
</dbReference>
<feature type="domain" description="LysM" evidence="2">
    <location>
        <begin position="28"/>
        <end position="72"/>
    </location>
</feature>
<feature type="chain" id="PRO_5012357347" evidence="1">
    <location>
        <begin position="25"/>
        <end position="263"/>
    </location>
</feature>
<evidence type="ECO:0000256" key="1">
    <source>
        <dbReference type="SAM" id="SignalP"/>
    </source>
</evidence>
<evidence type="ECO:0000313" key="4">
    <source>
        <dbReference type="Proteomes" id="UP000219612"/>
    </source>
</evidence>
<evidence type="ECO:0000313" key="3">
    <source>
        <dbReference type="EMBL" id="SNY45926.1"/>
    </source>
</evidence>
<gene>
    <name evidence="3" type="ORF">SAMN05421748_107328</name>
</gene>
<dbReference type="Gene3D" id="3.30.1380.10">
    <property type="match status" value="1"/>
</dbReference>
<dbReference type="RefSeq" id="WP_097321489.1">
    <property type="nucleotide sequence ID" value="NZ_OBDY01000007.1"/>
</dbReference>
<dbReference type="InterPro" id="IPR039561">
    <property type="entry name" value="Peptidase_M15C"/>
</dbReference>
<dbReference type="GO" id="GO:0008233">
    <property type="term" value="F:peptidase activity"/>
    <property type="evidence" value="ECO:0007669"/>
    <property type="project" value="InterPro"/>
</dbReference>
<dbReference type="InterPro" id="IPR009045">
    <property type="entry name" value="Zn_M74/Hedgehog-like"/>
</dbReference>
<dbReference type="SUPFAM" id="SSF55166">
    <property type="entry name" value="Hedgehog/DD-peptidase"/>
    <property type="match status" value="1"/>
</dbReference>
<sequence length="263" mass="29645">MLKRSLAALLALSCLAVFIKPATAAAPAWHVVRPGDTLASIARMYGHSKATLARWNQLPLNTTVQVDGVMRLNKPPVLLPPWRTHIEQVTPGMVNWNPLRRCPVLPTSLRKVWVSYIDFAGTHHDGSIVVRVDAVRRVQNIFHTLYNWRFRVLGMAPMRINNPTQRNMATVTAAYSCRNVGGTKVFSEHASGVAVDINPFQNPMIRGTSVSPANSAFYLNRDRYLIGMLHPEGAARAFLWNGYHWGGYWRSLKDYMHFSLTNR</sequence>
<dbReference type="InterPro" id="IPR036779">
    <property type="entry name" value="LysM_dom_sf"/>
</dbReference>
<reference evidence="3 4" key="1">
    <citation type="submission" date="2017-09" db="EMBL/GenBank/DDBJ databases">
        <authorList>
            <person name="Ehlers B."/>
            <person name="Leendertz F.H."/>
        </authorList>
    </citation>
    <scope>NUCLEOTIDE SEQUENCE [LARGE SCALE GENOMIC DNA]</scope>
    <source>
        <strain evidence="3 4">CGMCC 4.6857</strain>
    </source>
</reference>
<proteinExistence type="predicted"/>
<dbReference type="InterPro" id="IPR018392">
    <property type="entry name" value="LysM"/>
</dbReference>
<feature type="signal peptide" evidence="1">
    <location>
        <begin position="1"/>
        <end position="24"/>
    </location>
</feature>
<dbReference type="CDD" id="cd00118">
    <property type="entry name" value="LysM"/>
    <property type="match status" value="1"/>
</dbReference>
<evidence type="ECO:0000259" key="2">
    <source>
        <dbReference type="PROSITE" id="PS51782"/>
    </source>
</evidence>
<dbReference type="EMBL" id="OBDY01000007">
    <property type="protein sequence ID" value="SNY45926.1"/>
    <property type="molecule type" value="Genomic_DNA"/>
</dbReference>
<keyword evidence="4" id="KW-1185">Reference proteome</keyword>
<keyword evidence="1" id="KW-0732">Signal</keyword>
<dbReference type="SMART" id="SM00257">
    <property type="entry name" value="LysM"/>
    <property type="match status" value="1"/>
</dbReference>
<name>A0A285IFQ7_9ACTN</name>
<dbReference type="PROSITE" id="PS51782">
    <property type="entry name" value="LYSM"/>
    <property type="match status" value="1"/>
</dbReference>
<protein>
    <submittedName>
        <fullName evidence="3">LysM domain-containing protein</fullName>
    </submittedName>
</protein>
<dbReference type="Pfam" id="PF13539">
    <property type="entry name" value="Peptidase_M15_4"/>
    <property type="match status" value="1"/>
</dbReference>
<dbReference type="SUPFAM" id="SSF54106">
    <property type="entry name" value="LysM domain"/>
    <property type="match status" value="1"/>
</dbReference>
<dbReference type="OrthoDB" id="9799970at2"/>